<reference evidence="2" key="1">
    <citation type="journal article" date="2019" name="Mol. Phylogenet. Evol.">
        <title>Morphological evolution and classification of the red algal order Ceramiales inferred using plastid phylogenomics.</title>
        <authorList>
            <person name="Diaz-Tapia P."/>
            <person name="Pasella M.M."/>
            <person name="Verbruggen H."/>
            <person name="Maggs C.A."/>
        </authorList>
    </citation>
    <scope>NUCLEOTIDE SEQUENCE</scope>
    <source>
        <strain evidence="2">PD2927</strain>
    </source>
</reference>
<sequence length="133" mass="15960">MNSYKSIILFKVYLTVAVILMIFISFIVTSELWKILRIILLILMFDYVEEDSQVYILNEALQYQCMWLLSISLLEYFVRLEKTNRGIYNLALCYQRLNFFNIAEYYYAKVSRISSYFLKASKNIDILKKELKI</sequence>
<proteinExistence type="predicted"/>
<keyword evidence="2" id="KW-0934">Plastid</keyword>
<evidence type="ECO:0000256" key="1">
    <source>
        <dbReference type="SAM" id="Phobius"/>
    </source>
</evidence>
<evidence type="ECO:0000313" key="2">
    <source>
        <dbReference type="EMBL" id="QCI05024.1"/>
    </source>
</evidence>
<protein>
    <submittedName>
        <fullName evidence="2">Uncharacterized protein</fullName>
    </submittedName>
</protein>
<feature type="transmembrane region" description="Helical" evidence="1">
    <location>
        <begin position="12"/>
        <end position="40"/>
    </location>
</feature>
<geneLocation type="plastid" evidence="2"/>
<dbReference type="EMBL" id="MK814616">
    <property type="protein sequence ID" value="QCI05024.1"/>
    <property type="molecule type" value="Genomic_DNA"/>
</dbReference>
<gene>
    <name evidence="2" type="primary">orf133</name>
</gene>
<keyword evidence="1" id="KW-1133">Transmembrane helix</keyword>
<reference evidence="2" key="2">
    <citation type="submission" date="2019-04" db="EMBL/GenBank/DDBJ databases">
        <authorList>
            <person name="Pasella M."/>
        </authorList>
    </citation>
    <scope>NUCLEOTIDE SEQUENCE</scope>
    <source>
        <strain evidence="2">PD2927</strain>
    </source>
</reference>
<accession>A0A4D6WM91</accession>
<keyword evidence="1" id="KW-0812">Transmembrane</keyword>
<keyword evidence="1" id="KW-0472">Membrane</keyword>
<dbReference type="AlphaFoldDB" id="A0A4D6WM91"/>
<name>A0A4D6WM91_9FLOR</name>
<organism evidence="2">
    <name type="scientific">Callithamnion tetricum</name>
    <dbReference type="NCBI Taxonomy" id="193179"/>
    <lineage>
        <taxon>Eukaryota</taxon>
        <taxon>Rhodophyta</taxon>
        <taxon>Florideophyceae</taxon>
        <taxon>Rhodymeniophycidae</taxon>
        <taxon>Ceramiales</taxon>
        <taxon>Callithamniaceae</taxon>
        <taxon>Callithamnion</taxon>
    </lineage>
</organism>
<dbReference type="InterPro" id="IPR011990">
    <property type="entry name" value="TPR-like_helical_dom_sf"/>
</dbReference>
<dbReference type="SUPFAM" id="SSF48452">
    <property type="entry name" value="TPR-like"/>
    <property type="match status" value="1"/>
</dbReference>